<dbReference type="Proteomes" id="UP001470023">
    <property type="component" value="Unassembled WGS sequence"/>
</dbReference>
<protein>
    <recommendedName>
        <fullName evidence="4">Integral membrane protein</fullName>
    </recommendedName>
</protein>
<keyword evidence="1" id="KW-0472">Membrane</keyword>
<feature type="transmembrane region" description="Helical" evidence="1">
    <location>
        <begin position="32"/>
        <end position="52"/>
    </location>
</feature>
<accession>A0ABV1U2A4</accession>
<evidence type="ECO:0000256" key="1">
    <source>
        <dbReference type="SAM" id="Phobius"/>
    </source>
</evidence>
<keyword evidence="3" id="KW-1185">Reference proteome</keyword>
<comment type="caution">
    <text evidence="2">The sequence shown here is derived from an EMBL/GenBank/DDBJ whole genome shotgun (WGS) entry which is preliminary data.</text>
</comment>
<evidence type="ECO:0000313" key="2">
    <source>
        <dbReference type="EMBL" id="MER6427858.1"/>
    </source>
</evidence>
<keyword evidence="1" id="KW-1133">Transmembrane helix</keyword>
<organism evidence="2 3">
    <name type="scientific">Streptomyces sp. 900105245</name>
    <dbReference type="NCBI Taxonomy" id="3154379"/>
    <lineage>
        <taxon>Bacteria</taxon>
        <taxon>Bacillati</taxon>
        <taxon>Actinomycetota</taxon>
        <taxon>Actinomycetes</taxon>
        <taxon>Kitasatosporales</taxon>
        <taxon>Streptomycetaceae</taxon>
        <taxon>Streptomyces</taxon>
    </lineage>
</organism>
<dbReference type="EMBL" id="JBEPAZ010000005">
    <property type="protein sequence ID" value="MER6427858.1"/>
    <property type="molecule type" value="Genomic_DNA"/>
</dbReference>
<keyword evidence="1" id="KW-0812">Transmembrane</keyword>
<gene>
    <name evidence="2" type="ORF">ABT272_08930</name>
</gene>
<evidence type="ECO:0008006" key="4">
    <source>
        <dbReference type="Google" id="ProtNLM"/>
    </source>
</evidence>
<reference evidence="2 3" key="1">
    <citation type="submission" date="2024-06" db="EMBL/GenBank/DDBJ databases">
        <title>The Natural Products Discovery Center: Release of the First 8490 Sequenced Strains for Exploring Actinobacteria Biosynthetic Diversity.</title>
        <authorList>
            <person name="Kalkreuter E."/>
            <person name="Kautsar S.A."/>
            <person name="Yang D."/>
            <person name="Bader C.D."/>
            <person name="Teijaro C.N."/>
            <person name="Fluegel L."/>
            <person name="Davis C.M."/>
            <person name="Simpson J.R."/>
            <person name="Lauterbach L."/>
            <person name="Steele A.D."/>
            <person name="Gui C."/>
            <person name="Meng S."/>
            <person name="Li G."/>
            <person name="Viehrig K."/>
            <person name="Ye F."/>
            <person name="Su P."/>
            <person name="Kiefer A.F."/>
            <person name="Nichols A."/>
            <person name="Cepeda A.J."/>
            <person name="Yan W."/>
            <person name="Fan B."/>
            <person name="Jiang Y."/>
            <person name="Adhikari A."/>
            <person name="Zheng C.-J."/>
            <person name="Schuster L."/>
            <person name="Cowan T.M."/>
            <person name="Smanski M.J."/>
            <person name="Chevrette M.G."/>
            <person name="De Carvalho L.P.S."/>
            <person name="Shen B."/>
        </authorList>
    </citation>
    <scope>NUCLEOTIDE SEQUENCE [LARGE SCALE GENOMIC DNA]</scope>
    <source>
        <strain evidence="2 3">NPDC001166</strain>
    </source>
</reference>
<name>A0ABV1U2A4_9ACTN</name>
<evidence type="ECO:0000313" key="3">
    <source>
        <dbReference type="Proteomes" id="UP001470023"/>
    </source>
</evidence>
<proteinExistence type="predicted"/>
<sequence length="86" mass="9317">MEPSKRAEVAELGTLQSGTRQRAQLRVRLADIAWTALCFVLAVWAVASSVGAARGMTAWAYCVVAWILLAVACATLLTTVRARKRI</sequence>
<feature type="transmembrane region" description="Helical" evidence="1">
    <location>
        <begin position="58"/>
        <end position="80"/>
    </location>
</feature>
<dbReference type="RefSeq" id="WP_073898494.1">
    <property type="nucleotide sequence ID" value="NZ_JBEOYA010000003.1"/>
</dbReference>